<name>M3FUN4_9ACTN</name>
<sequence>MISVILRDTSIDYIARMTPYGLLPTRYRRQPRRPTRPDPPRS</sequence>
<dbReference type="Proteomes" id="UP000030760">
    <property type="component" value="Unassembled WGS sequence"/>
</dbReference>
<reference evidence="3" key="1">
    <citation type="journal article" date="2013" name="Genome Announc.">
        <title>Draft Genome Sequence of Streptomyces bottropensis ATCC 25435, a Bottromycin-Producing Actinomycete.</title>
        <authorList>
            <person name="Zhang H."/>
            <person name="Zhou W."/>
            <person name="Zhuang Y."/>
            <person name="Liang X."/>
            <person name="Liu T."/>
        </authorList>
    </citation>
    <scope>NUCLEOTIDE SEQUENCE [LARGE SCALE GENOMIC DNA]</scope>
    <source>
        <strain evidence="3">ATCC 25435</strain>
    </source>
</reference>
<organism evidence="2 3">
    <name type="scientific">Streptomyces bottropensis ATCC 25435</name>
    <dbReference type="NCBI Taxonomy" id="1054862"/>
    <lineage>
        <taxon>Bacteria</taxon>
        <taxon>Bacillati</taxon>
        <taxon>Actinomycetota</taxon>
        <taxon>Actinomycetes</taxon>
        <taxon>Kitasatosporales</taxon>
        <taxon>Streptomycetaceae</taxon>
        <taxon>Streptomyces</taxon>
    </lineage>
</organism>
<gene>
    <name evidence="2" type="ORF">SBD_3242</name>
</gene>
<protein>
    <submittedName>
        <fullName evidence="2">Uncharacterized protein</fullName>
    </submittedName>
</protein>
<dbReference type="AlphaFoldDB" id="M3FUN4"/>
<feature type="region of interest" description="Disordered" evidence="1">
    <location>
        <begin position="22"/>
        <end position="42"/>
    </location>
</feature>
<accession>M3FUN4</accession>
<evidence type="ECO:0000313" key="3">
    <source>
        <dbReference type="Proteomes" id="UP000030760"/>
    </source>
</evidence>
<evidence type="ECO:0000313" key="2">
    <source>
        <dbReference type="EMBL" id="EMF55929.1"/>
    </source>
</evidence>
<dbReference type="EMBL" id="KB405067">
    <property type="protein sequence ID" value="EMF55929.1"/>
    <property type="molecule type" value="Genomic_DNA"/>
</dbReference>
<proteinExistence type="predicted"/>
<evidence type="ECO:0000256" key="1">
    <source>
        <dbReference type="SAM" id="MobiDB-lite"/>
    </source>
</evidence>